<sequence length="281" mass="32196">MKLQQEKPQLKQLATKRKQPESECSFNKRAKVVERNANGTIKNVDTDKIDPIERLLSLNNRYDCDLNTYLQQEQERVDEDSDDYDDSDESESDEYSSMSRRTSEINEVSLNFSKIVNDNLLRYEPFNFINQNSSFAMLNNHSVAQNVSTSVSKSEVPFFRSVNFNPQPKQNVIDELLNLDDEIEQPVGPKDPIQTNTTGDINATTTSVSDSEEEELTTPKNSPLMTNSKMCFNYRQHDHLNLSNFKPQPSDLKILNENSIFSGKLNETIGSGRFLINDFFL</sequence>
<name>G3B9Q9_CANTC</name>
<evidence type="ECO:0000256" key="1">
    <source>
        <dbReference type="SAM" id="MobiDB-lite"/>
    </source>
</evidence>
<accession>G3B9Q9</accession>
<dbReference type="eggNOG" id="ENOG502QVK9">
    <property type="taxonomic scope" value="Eukaryota"/>
</dbReference>
<reference evidence="2 3" key="1">
    <citation type="journal article" date="2011" name="Proc. Natl. Acad. Sci. U.S.A.">
        <title>Comparative genomics of xylose-fermenting fungi for enhanced biofuel production.</title>
        <authorList>
            <person name="Wohlbach D.J."/>
            <person name="Kuo A."/>
            <person name="Sato T.K."/>
            <person name="Potts K.M."/>
            <person name="Salamov A.A."/>
            <person name="LaButti K.M."/>
            <person name="Sun H."/>
            <person name="Clum A."/>
            <person name="Pangilinan J.L."/>
            <person name="Lindquist E.A."/>
            <person name="Lucas S."/>
            <person name="Lapidus A."/>
            <person name="Jin M."/>
            <person name="Gunawan C."/>
            <person name="Balan V."/>
            <person name="Dale B.E."/>
            <person name="Jeffries T.W."/>
            <person name="Zinkel R."/>
            <person name="Barry K.W."/>
            <person name="Grigoriev I.V."/>
            <person name="Gasch A.P."/>
        </authorList>
    </citation>
    <scope>NUCLEOTIDE SEQUENCE [LARGE SCALE GENOMIC DNA]</scope>
    <source>
        <strain evidence="3">ATCC 10573 / BCRC 21748 / CBS 615 / JCM 9827 / NBRC 10315 / NRRL Y-1498 / VKM Y-70</strain>
    </source>
</reference>
<evidence type="ECO:0000313" key="2">
    <source>
        <dbReference type="EMBL" id="EGV61948.1"/>
    </source>
</evidence>
<gene>
    <name evidence="2" type="ORF">CANTEDRAFT_115404</name>
</gene>
<dbReference type="AlphaFoldDB" id="G3B9Q9"/>
<dbReference type="Proteomes" id="UP000000707">
    <property type="component" value="Unassembled WGS sequence"/>
</dbReference>
<evidence type="ECO:0000313" key="3">
    <source>
        <dbReference type="Proteomes" id="UP000000707"/>
    </source>
</evidence>
<organism evidence="3">
    <name type="scientific">Candida tenuis (strain ATCC 10573 / BCRC 21748 / CBS 615 / JCM 9827 / NBRC 10315 / NRRL Y-1498 / VKM Y-70)</name>
    <name type="common">Yeast</name>
    <name type="synonym">Yamadazyma tenuis</name>
    <dbReference type="NCBI Taxonomy" id="590646"/>
    <lineage>
        <taxon>Eukaryota</taxon>
        <taxon>Fungi</taxon>
        <taxon>Dikarya</taxon>
        <taxon>Ascomycota</taxon>
        <taxon>Saccharomycotina</taxon>
        <taxon>Pichiomycetes</taxon>
        <taxon>Debaryomycetaceae</taxon>
        <taxon>Yamadazyma</taxon>
    </lineage>
</organism>
<dbReference type="EMBL" id="GL996527">
    <property type="protein sequence ID" value="EGV61948.1"/>
    <property type="molecule type" value="Genomic_DNA"/>
</dbReference>
<dbReference type="OrthoDB" id="3980909at2759"/>
<feature type="region of interest" description="Disordered" evidence="1">
    <location>
        <begin position="70"/>
        <end position="103"/>
    </location>
</feature>
<proteinExistence type="predicted"/>
<feature type="compositionally biased region" description="Low complexity" evidence="1">
    <location>
        <begin position="195"/>
        <end position="209"/>
    </location>
</feature>
<dbReference type="HOGENOM" id="CLU_1031010_0_0_1"/>
<protein>
    <submittedName>
        <fullName evidence="2">Uncharacterized protein</fullName>
    </submittedName>
</protein>
<feature type="compositionally biased region" description="Acidic residues" evidence="1">
    <location>
        <begin position="76"/>
        <end position="94"/>
    </location>
</feature>
<feature type="region of interest" description="Disordered" evidence="1">
    <location>
        <begin position="1"/>
        <end position="27"/>
    </location>
</feature>
<keyword evidence="3" id="KW-1185">Reference proteome</keyword>
<feature type="region of interest" description="Disordered" evidence="1">
    <location>
        <begin position="184"/>
        <end position="224"/>
    </location>
</feature>